<evidence type="ECO:0000256" key="1">
    <source>
        <dbReference type="ARBA" id="ARBA00004651"/>
    </source>
</evidence>
<evidence type="ECO:0000256" key="2">
    <source>
        <dbReference type="ARBA" id="ARBA00022475"/>
    </source>
</evidence>
<evidence type="ECO:0000256" key="4">
    <source>
        <dbReference type="ARBA" id="ARBA00022989"/>
    </source>
</evidence>
<proteinExistence type="predicted"/>
<keyword evidence="4 6" id="KW-1133">Transmembrane helix</keyword>
<keyword evidence="2" id="KW-1003">Cell membrane</keyword>
<dbReference type="PANTHER" id="PTHR36115">
    <property type="entry name" value="PROLINE-RICH ANTIGEN HOMOLOG-RELATED"/>
    <property type="match status" value="1"/>
</dbReference>
<protein>
    <submittedName>
        <fullName evidence="8">RDD family protein</fullName>
    </submittedName>
</protein>
<gene>
    <name evidence="8" type="ORF">GCM10022378_12820</name>
</gene>
<name>A0ABP7EVW0_9STAP</name>
<evidence type="ECO:0000256" key="6">
    <source>
        <dbReference type="SAM" id="Phobius"/>
    </source>
</evidence>
<dbReference type="InterPro" id="IPR010432">
    <property type="entry name" value="RDD"/>
</dbReference>
<dbReference type="Pfam" id="PF06271">
    <property type="entry name" value="RDD"/>
    <property type="match status" value="1"/>
</dbReference>
<keyword evidence="5 6" id="KW-0472">Membrane</keyword>
<feature type="domain" description="RDD" evidence="7">
    <location>
        <begin position="24"/>
        <end position="153"/>
    </location>
</feature>
<organism evidence="8 9">
    <name type="scientific">Salinicoccus jeotgali</name>
    <dbReference type="NCBI Taxonomy" id="381634"/>
    <lineage>
        <taxon>Bacteria</taxon>
        <taxon>Bacillati</taxon>
        <taxon>Bacillota</taxon>
        <taxon>Bacilli</taxon>
        <taxon>Bacillales</taxon>
        <taxon>Staphylococcaceae</taxon>
        <taxon>Salinicoccus</taxon>
    </lineage>
</organism>
<dbReference type="RefSeq" id="WP_344702631.1">
    <property type="nucleotide sequence ID" value="NZ_BAABCK010000022.1"/>
</dbReference>
<evidence type="ECO:0000256" key="3">
    <source>
        <dbReference type="ARBA" id="ARBA00022692"/>
    </source>
</evidence>
<dbReference type="PANTHER" id="PTHR36115:SF9">
    <property type="entry name" value="LMO1584 PROTEIN"/>
    <property type="match status" value="1"/>
</dbReference>
<dbReference type="InterPro" id="IPR051791">
    <property type="entry name" value="Pra-immunoreactive"/>
</dbReference>
<sequence length="176" mass="21220">MEQIVRDDYRETDTLDDKLDYMATAHFFTRFISYLIDIIVLWSVSQMIIYPILNVFDIRDFQIWIPLFSAENILNATIYFTYFILMTYYFRQTLGKMITGISVVSEFGERLSFGQVIFRELIGRYISNQLFYLPYLIVLFTKDRIGLHDYFANTHVVKNSYQDYKNMIKARYFREI</sequence>
<feature type="transmembrane region" description="Helical" evidence="6">
    <location>
        <begin position="31"/>
        <end position="53"/>
    </location>
</feature>
<evidence type="ECO:0000259" key="7">
    <source>
        <dbReference type="Pfam" id="PF06271"/>
    </source>
</evidence>
<comment type="subcellular location">
    <subcellularLocation>
        <location evidence="1">Cell membrane</location>
        <topology evidence="1">Multi-pass membrane protein</topology>
    </subcellularLocation>
</comment>
<evidence type="ECO:0000313" key="9">
    <source>
        <dbReference type="Proteomes" id="UP001500920"/>
    </source>
</evidence>
<keyword evidence="3 6" id="KW-0812">Transmembrane</keyword>
<keyword evidence="9" id="KW-1185">Reference proteome</keyword>
<dbReference type="EMBL" id="BAABCK010000022">
    <property type="protein sequence ID" value="GAA3724203.1"/>
    <property type="molecule type" value="Genomic_DNA"/>
</dbReference>
<evidence type="ECO:0000256" key="5">
    <source>
        <dbReference type="ARBA" id="ARBA00023136"/>
    </source>
</evidence>
<reference evidence="9" key="1">
    <citation type="journal article" date="2019" name="Int. J. Syst. Evol. Microbiol.">
        <title>The Global Catalogue of Microorganisms (GCM) 10K type strain sequencing project: providing services to taxonomists for standard genome sequencing and annotation.</title>
        <authorList>
            <consortium name="The Broad Institute Genomics Platform"/>
            <consortium name="The Broad Institute Genome Sequencing Center for Infectious Disease"/>
            <person name="Wu L."/>
            <person name="Ma J."/>
        </authorList>
    </citation>
    <scope>NUCLEOTIDE SEQUENCE [LARGE SCALE GENOMIC DNA]</scope>
    <source>
        <strain evidence="9">JCM 16981</strain>
    </source>
</reference>
<evidence type="ECO:0000313" key="8">
    <source>
        <dbReference type="EMBL" id="GAA3724203.1"/>
    </source>
</evidence>
<feature type="transmembrane region" description="Helical" evidence="6">
    <location>
        <begin position="73"/>
        <end position="90"/>
    </location>
</feature>
<comment type="caution">
    <text evidence="8">The sequence shown here is derived from an EMBL/GenBank/DDBJ whole genome shotgun (WGS) entry which is preliminary data.</text>
</comment>
<dbReference type="Proteomes" id="UP001500920">
    <property type="component" value="Unassembled WGS sequence"/>
</dbReference>
<accession>A0ABP7EVW0</accession>